<dbReference type="AlphaFoldDB" id="A0A6A5QQ85"/>
<evidence type="ECO:0000259" key="2">
    <source>
        <dbReference type="PROSITE" id="PS50888"/>
    </source>
</evidence>
<sequence length="297" mass="33456">MPYSNYPKVFDADYSPPQDVFTYREPFEKTYITDVYDISSVDALSSFFDTKSFFQQSPPSADMKPSNNLYKASTLDPSTLNPTLPPTGISAASDQPGYRESYFEAPFGQLDYSLGFSLDPAYINPAQPVPFSPLTQSSRASSRCGDAPEQVHSSLPSPRLIKRESSFCVASPEEQTTCKRPPRKRGRPRLDRLDTDGQATGSSSSKSQRRRRLPHNQVERKYREGLNSELERLRKAVPTLPHCDGEAAIAQPRPSKAMILSGAIQYIRSIERERNALREEVERLKRYHGHECLDVLV</sequence>
<evidence type="ECO:0000313" key="4">
    <source>
        <dbReference type="Proteomes" id="UP000800096"/>
    </source>
</evidence>
<dbReference type="Pfam" id="PF00010">
    <property type="entry name" value="HLH"/>
    <property type="match status" value="1"/>
</dbReference>
<reference evidence="3" key="1">
    <citation type="journal article" date="2020" name="Stud. Mycol.">
        <title>101 Dothideomycetes genomes: a test case for predicting lifestyles and emergence of pathogens.</title>
        <authorList>
            <person name="Haridas S."/>
            <person name="Albert R."/>
            <person name="Binder M."/>
            <person name="Bloem J."/>
            <person name="Labutti K."/>
            <person name="Salamov A."/>
            <person name="Andreopoulos B."/>
            <person name="Baker S."/>
            <person name="Barry K."/>
            <person name="Bills G."/>
            <person name="Bluhm B."/>
            <person name="Cannon C."/>
            <person name="Castanera R."/>
            <person name="Culley D."/>
            <person name="Daum C."/>
            <person name="Ezra D."/>
            <person name="Gonzalez J."/>
            <person name="Henrissat B."/>
            <person name="Kuo A."/>
            <person name="Liang C."/>
            <person name="Lipzen A."/>
            <person name="Lutzoni F."/>
            <person name="Magnuson J."/>
            <person name="Mondo S."/>
            <person name="Nolan M."/>
            <person name="Ohm R."/>
            <person name="Pangilinan J."/>
            <person name="Park H.-J."/>
            <person name="Ramirez L."/>
            <person name="Alfaro M."/>
            <person name="Sun H."/>
            <person name="Tritt A."/>
            <person name="Yoshinaga Y."/>
            <person name="Zwiers L.-H."/>
            <person name="Turgeon B."/>
            <person name="Goodwin S."/>
            <person name="Spatafora J."/>
            <person name="Crous P."/>
            <person name="Grigoriev I."/>
        </authorList>
    </citation>
    <scope>NUCLEOTIDE SEQUENCE</scope>
    <source>
        <strain evidence="3">HMLAC05119</strain>
    </source>
</reference>
<dbReference type="InterPro" id="IPR036638">
    <property type="entry name" value="HLH_DNA-bd_sf"/>
</dbReference>
<evidence type="ECO:0000313" key="3">
    <source>
        <dbReference type="EMBL" id="KAF1916704.1"/>
    </source>
</evidence>
<dbReference type="Proteomes" id="UP000800096">
    <property type="component" value="Unassembled WGS sequence"/>
</dbReference>
<gene>
    <name evidence="3" type="ORF">BDU57DRAFT_241388</name>
</gene>
<proteinExistence type="predicted"/>
<dbReference type="SUPFAM" id="SSF47459">
    <property type="entry name" value="HLH, helix-loop-helix DNA-binding domain"/>
    <property type="match status" value="1"/>
</dbReference>
<dbReference type="PANTHER" id="PTHR47336">
    <property type="entry name" value="TRANSCRIPTION FACTOR HMS1-RELATED"/>
    <property type="match status" value="1"/>
</dbReference>
<dbReference type="InterPro" id="IPR011598">
    <property type="entry name" value="bHLH_dom"/>
</dbReference>
<dbReference type="PANTHER" id="PTHR47336:SF2">
    <property type="entry name" value="TRANSCRIPTION FACTOR HMS1-RELATED"/>
    <property type="match status" value="1"/>
</dbReference>
<dbReference type="EMBL" id="ML979135">
    <property type="protein sequence ID" value="KAF1916704.1"/>
    <property type="molecule type" value="Genomic_DNA"/>
</dbReference>
<dbReference type="PROSITE" id="PS50888">
    <property type="entry name" value="BHLH"/>
    <property type="match status" value="1"/>
</dbReference>
<name>A0A6A5QQ85_AMPQU</name>
<feature type="region of interest" description="Disordered" evidence="1">
    <location>
        <begin position="133"/>
        <end position="215"/>
    </location>
</feature>
<protein>
    <recommendedName>
        <fullName evidence="2">BHLH domain-containing protein</fullName>
    </recommendedName>
</protein>
<dbReference type="GO" id="GO:0046983">
    <property type="term" value="F:protein dimerization activity"/>
    <property type="evidence" value="ECO:0007669"/>
    <property type="project" value="InterPro"/>
</dbReference>
<feature type="domain" description="BHLH" evidence="2">
    <location>
        <begin position="210"/>
        <end position="270"/>
    </location>
</feature>
<keyword evidence="4" id="KW-1185">Reference proteome</keyword>
<accession>A0A6A5QQ85</accession>
<dbReference type="CDD" id="cd11395">
    <property type="entry name" value="bHLHzip_SREBP_like"/>
    <property type="match status" value="1"/>
</dbReference>
<organism evidence="3 4">
    <name type="scientific">Ampelomyces quisqualis</name>
    <name type="common">Powdery mildew agent</name>
    <dbReference type="NCBI Taxonomy" id="50730"/>
    <lineage>
        <taxon>Eukaryota</taxon>
        <taxon>Fungi</taxon>
        <taxon>Dikarya</taxon>
        <taxon>Ascomycota</taxon>
        <taxon>Pezizomycotina</taxon>
        <taxon>Dothideomycetes</taxon>
        <taxon>Pleosporomycetidae</taxon>
        <taxon>Pleosporales</taxon>
        <taxon>Pleosporineae</taxon>
        <taxon>Phaeosphaeriaceae</taxon>
        <taxon>Ampelomyces</taxon>
    </lineage>
</organism>
<dbReference type="Gene3D" id="4.10.280.10">
    <property type="entry name" value="Helix-loop-helix DNA-binding domain"/>
    <property type="match status" value="1"/>
</dbReference>
<dbReference type="OrthoDB" id="2133190at2759"/>
<dbReference type="InterPro" id="IPR052099">
    <property type="entry name" value="Regulatory_TF_Diverse"/>
</dbReference>
<evidence type="ECO:0000256" key="1">
    <source>
        <dbReference type="SAM" id="MobiDB-lite"/>
    </source>
</evidence>
<dbReference type="SMART" id="SM00353">
    <property type="entry name" value="HLH"/>
    <property type="match status" value="1"/>
</dbReference>